<dbReference type="Proteomes" id="UP000707535">
    <property type="component" value="Unassembled WGS sequence"/>
</dbReference>
<evidence type="ECO:0000256" key="1">
    <source>
        <dbReference type="ARBA" id="ARBA00023125"/>
    </source>
</evidence>
<dbReference type="PROSITE" id="PS50977">
    <property type="entry name" value="HTH_TETR_2"/>
    <property type="match status" value="1"/>
</dbReference>
<dbReference type="Gene3D" id="1.10.357.10">
    <property type="entry name" value="Tetracycline Repressor, domain 2"/>
    <property type="match status" value="1"/>
</dbReference>
<keyword evidence="1 2" id="KW-0238">DNA-binding</keyword>
<comment type="caution">
    <text evidence="4">The sequence shown here is derived from an EMBL/GenBank/DDBJ whole genome shotgun (WGS) entry which is preliminary data.</text>
</comment>
<evidence type="ECO:0000259" key="3">
    <source>
        <dbReference type="PROSITE" id="PS50977"/>
    </source>
</evidence>
<protein>
    <submittedName>
        <fullName evidence="4">TetR/AcrR family transcriptional regulator</fullName>
    </submittedName>
</protein>
<accession>A0A921K119</accession>
<dbReference type="Pfam" id="PF00440">
    <property type="entry name" value="TetR_N"/>
    <property type="match status" value="1"/>
</dbReference>
<gene>
    <name evidence="4" type="ORF">K8V00_07715</name>
</gene>
<dbReference type="SUPFAM" id="SSF46689">
    <property type="entry name" value="Homeodomain-like"/>
    <property type="match status" value="1"/>
</dbReference>
<organism evidence="4 5">
    <name type="scientific">Ligilactobacillus acidipiscis</name>
    <dbReference type="NCBI Taxonomy" id="89059"/>
    <lineage>
        <taxon>Bacteria</taxon>
        <taxon>Bacillati</taxon>
        <taxon>Bacillota</taxon>
        <taxon>Bacilli</taxon>
        <taxon>Lactobacillales</taxon>
        <taxon>Lactobacillaceae</taxon>
        <taxon>Ligilactobacillus</taxon>
    </lineage>
</organism>
<feature type="DNA-binding region" description="H-T-H motif" evidence="2">
    <location>
        <begin position="38"/>
        <end position="57"/>
    </location>
</feature>
<evidence type="ECO:0000256" key="2">
    <source>
        <dbReference type="PROSITE-ProRule" id="PRU00335"/>
    </source>
</evidence>
<dbReference type="InterPro" id="IPR001647">
    <property type="entry name" value="HTH_TetR"/>
</dbReference>
<dbReference type="InterPro" id="IPR050624">
    <property type="entry name" value="HTH-type_Tx_Regulator"/>
</dbReference>
<name>A0A921K119_9LACO</name>
<dbReference type="AlphaFoldDB" id="A0A921K119"/>
<dbReference type="EMBL" id="DYXG01000081">
    <property type="protein sequence ID" value="HJE97493.1"/>
    <property type="molecule type" value="Genomic_DNA"/>
</dbReference>
<dbReference type="PANTHER" id="PTHR43479">
    <property type="entry name" value="ACREF/ENVCD OPERON REPRESSOR-RELATED"/>
    <property type="match status" value="1"/>
</dbReference>
<dbReference type="InterPro" id="IPR009057">
    <property type="entry name" value="Homeodomain-like_sf"/>
</dbReference>
<dbReference type="GO" id="GO:0003677">
    <property type="term" value="F:DNA binding"/>
    <property type="evidence" value="ECO:0007669"/>
    <property type="project" value="UniProtKB-UniRule"/>
</dbReference>
<dbReference type="PANTHER" id="PTHR43479:SF7">
    <property type="entry name" value="TETR-FAMILY TRANSCRIPTIONAL REGULATOR"/>
    <property type="match status" value="1"/>
</dbReference>
<reference evidence="4" key="2">
    <citation type="submission" date="2021-09" db="EMBL/GenBank/DDBJ databases">
        <authorList>
            <person name="Gilroy R."/>
        </authorList>
    </citation>
    <scope>NUCLEOTIDE SEQUENCE</scope>
    <source>
        <strain evidence="4">CHK174-6876</strain>
    </source>
</reference>
<evidence type="ECO:0000313" key="4">
    <source>
        <dbReference type="EMBL" id="HJE97493.1"/>
    </source>
</evidence>
<proteinExistence type="predicted"/>
<evidence type="ECO:0000313" key="5">
    <source>
        <dbReference type="Proteomes" id="UP000707535"/>
    </source>
</evidence>
<reference evidence="4" key="1">
    <citation type="journal article" date="2021" name="PeerJ">
        <title>Extensive microbial diversity within the chicken gut microbiome revealed by metagenomics and culture.</title>
        <authorList>
            <person name="Gilroy R."/>
            <person name="Ravi A."/>
            <person name="Getino M."/>
            <person name="Pursley I."/>
            <person name="Horton D.L."/>
            <person name="Alikhan N.F."/>
            <person name="Baker D."/>
            <person name="Gharbi K."/>
            <person name="Hall N."/>
            <person name="Watson M."/>
            <person name="Adriaenssens E.M."/>
            <person name="Foster-Nyarko E."/>
            <person name="Jarju S."/>
            <person name="Secka A."/>
            <person name="Antonio M."/>
            <person name="Oren A."/>
            <person name="Chaudhuri R.R."/>
            <person name="La Ragione R."/>
            <person name="Hildebrand F."/>
            <person name="Pallen M.J."/>
        </authorList>
    </citation>
    <scope>NUCLEOTIDE SEQUENCE</scope>
    <source>
        <strain evidence="4">CHK174-6876</strain>
    </source>
</reference>
<sequence>KGAFFMDKTLDLRVQKTYEALIQAFFEIVQEKSMDKLTVNELCQKAQVRRPTFYKHFKDKYDFFKFVVYSIQKDTLLEIDTEADTSQPVDYFLTCFAKVLGLLEQY</sequence>
<feature type="domain" description="HTH tetR-type" evidence="3">
    <location>
        <begin position="15"/>
        <end position="75"/>
    </location>
</feature>
<feature type="non-terminal residue" evidence="4">
    <location>
        <position position="1"/>
    </location>
</feature>